<evidence type="ECO:0000313" key="3">
    <source>
        <dbReference type="Proteomes" id="UP000823388"/>
    </source>
</evidence>
<evidence type="ECO:0000256" key="1">
    <source>
        <dbReference type="SAM" id="MobiDB-lite"/>
    </source>
</evidence>
<proteinExistence type="predicted"/>
<feature type="compositionally biased region" description="Pro residues" evidence="1">
    <location>
        <begin position="111"/>
        <end position="125"/>
    </location>
</feature>
<accession>A0A8T0PYR3</accession>
<gene>
    <name evidence="2" type="ORF">PVAP13_7NG265224</name>
</gene>
<name>A0A8T0PYR3_PANVG</name>
<sequence>MIDAAARGKRERPAPHRSDAPGEARPVATRPPRSLELLIHHACDADARSHRPATRPARATLTRTRPRHSPAAMCPARRGQASTSAGPRRRAQPLVQTSTSSPGTILVPPTGADPPPLRPLLPPLHQPIAPVLPTSPARPPPSRSRARSSPRD</sequence>
<dbReference type="EMBL" id="CM029050">
    <property type="protein sequence ID" value="KAG2567747.1"/>
    <property type="molecule type" value="Genomic_DNA"/>
</dbReference>
<comment type="caution">
    <text evidence="2">The sequence shown here is derived from an EMBL/GenBank/DDBJ whole genome shotgun (WGS) entry which is preliminary data.</text>
</comment>
<feature type="compositionally biased region" description="Low complexity" evidence="1">
    <location>
        <begin position="54"/>
        <end position="63"/>
    </location>
</feature>
<dbReference type="Proteomes" id="UP000823388">
    <property type="component" value="Chromosome 7N"/>
</dbReference>
<reference evidence="2" key="1">
    <citation type="submission" date="2020-05" db="EMBL/GenBank/DDBJ databases">
        <title>WGS assembly of Panicum virgatum.</title>
        <authorList>
            <person name="Lovell J.T."/>
            <person name="Jenkins J."/>
            <person name="Shu S."/>
            <person name="Juenger T.E."/>
            <person name="Schmutz J."/>
        </authorList>
    </citation>
    <scope>NUCLEOTIDE SEQUENCE</scope>
    <source>
        <strain evidence="2">AP13</strain>
    </source>
</reference>
<keyword evidence="3" id="KW-1185">Reference proteome</keyword>
<dbReference type="AlphaFoldDB" id="A0A8T0PYR3"/>
<feature type="compositionally biased region" description="Basic and acidic residues" evidence="1">
    <location>
        <begin position="1"/>
        <end position="22"/>
    </location>
</feature>
<evidence type="ECO:0000313" key="2">
    <source>
        <dbReference type="EMBL" id="KAG2567747.1"/>
    </source>
</evidence>
<feature type="compositionally biased region" description="Basic and acidic residues" evidence="1">
    <location>
        <begin position="38"/>
        <end position="49"/>
    </location>
</feature>
<organism evidence="2 3">
    <name type="scientific">Panicum virgatum</name>
    <name type="common">Blackwell switchgrass</name>
    <dbReference type="NCBI Taxonomy" id="38727"/>
    <lineage>
        <taxon>Eukaryota</taxon>
        <taxon>Viridiplantae</taxon>
        <taxon>Streptophyta</taxon>
        <taxon>Embryophyta</taxon>
        <taxon>Tracheophyta</taxon>
        <taxon>Spermatophyta</taxon>
        <taxon>Magnoliopsida</taxon>
        <taxon>Liliopsida</taxon>
        <taxon>Poales</taxon>
        <taxon>Poaceae</taxon>
        <taxon>PACMAD clade</taxon>
        <taxon>Panicoideae</taxon>
        <taxon>Panicodae</taxon>
        <taxon>Paniceae</taxon>
        <taxon>Panicinae</taxon>
        <taxon>Panicum</taxon>
        <taxon>Panicum sect. Hiantes</taxon>
    </lineage>
</organism>
<feature type="compositionally biased region" description="Polar residues" evidence="1">
    <location>
        <begin position="94"/>
        <end position="103"/>
    </location>
</feature>
<feature type="region of interest" description="Disordered" evidence="1">
    <location>
        <begin position="1"/>
        <end position="152"/>
    </location>
</feature>
<protein>
    <submittedName>
        <fullName evidence="2">Uncharacterized protein</fullName>
    </submittedName>
</protein>